<accession>A0A8C0K1S8</accession>
<comment type="subcellular location">
    <subcellularLocation>
        <location evidence="1 10">Cell membrane</location>
        <topology evidence="1 10">Lipid-anchor</topology>
        <orientation evidence="1 10">Cytoplasmic side</orientation>
    </subcellularLocation>
</comment>
<comment type="function">
    <text evidence="10">Guanine nucleotide-binding proteins (G proteins) are involved as a modulator or transducer in various transmembrane signaling systems. The beta and gamma chains are required for the GTPase activity, for replacement of GDP by GTP, and for G protein-effector interaction.</text>
</comment>
<evidence type="ECO:0000256" key="3">
    <source>
        <dbReference type="ARBA" id="ARBA00011581"/>
    </source>
</evidence>
<keyword evidence="7 10" id="KW-0807">Transducer</keyword>
<dbReference type="SMART" id="SM01224">
    <property type="entry name" value="G_gamma"/>
    <property type="match status" value="1"/>
</dbReference>
<dbReference type="SUPFAM" id="SSF48670">
    <property type="entry name" value="Transducin (heterotrimeric G protein), gamma chain"/>
    <property type="match status" value="1"/>
</dbReference>
<dbReference type="Gene3D" id="4.10.260.10">
    <property type="entry name" value="Transducin (heterotrimeric G protein), gamma chain"/>
    <property type="match status" value="1"/>
</dbReference>
<dbReference type="InterPro" id="IPR015898">
    <property type="entry name" value="G-protein_gamma-like_dom"/>
</dbReference>
<keyword evidence="8 10" id="KW-0449">Lipoprotein</keyword>
<dbReference type="GO" id="GO:0005834">
    <property type="term" value="C:heterotrimeric G-protein complex"/>
    <property type="evidence" value="ECO:0007669"/>
    <property type="project" value="InterPro"/>
</dbReference>
<dbReference type="CDD" id="cd00068">
    <property type="entry name" value="GGL"/>
    <property type="match status" value="1"/>
</dbReference>
<evidence type="ECO:0000256" key="9">
    <source>
        <dbReference type="ARBA" id="ARBA00023289"/>
    </source>
</evidence>
<reference evidence="13" key="1">
    <citation type="submission" date="2025-08" db="UniProtKB">
        <authorList>
            <consortium name="Ensembl"/>
        </authorList>
    </citation>
    <scope>IDENTIFICATION</scope>
</reference>
<comment type="subunit">
    <text evidence="10">G proteins are composed of 3 units; alpha, beta and gamma.</text>
</comment>
<comment type="similarity">
    <text evidence="2 10">Belongs to the G protein gamma family.</text>
</comment>
<evidence type="ECO:0000256" key="6">
    <source>
        <dbReference type="ARBA" id="ARBA00023136"/>
    </source>
</evidence>
<proteinExistence type="inferred from homology"/>
<feature type="region of interest" description="Disordered" evidence="11">
    <location>
        <begin position="92"/>
        <end position="117"/>
    </location>
</feature>
<dbReference type="PRINTS" id="PR00321">
    <property type="entry name" value="GPROTEING"/>
</dbReference>
<dbReference type="PROSITE" id="PS50058">
    <property type="entry name" value="G_PROTEIN_GAMMA"/>
    <property type="match status" value="1"/>
</dbReference>
<dbReference type="GeneTree" id="ENSGT01100000263525"/>
<dbReference type="Proteomes" id="UP000694391">
    <property type="component" value="Unplaced"/>
</dbReference>
<evidence type="ECO:0000256" key="11">
    <source>
        <dbReference type="SAM" id="MobiDB-lite"/>
    </source>
</evidence>
<dbReference type="Ensembl" id="ENSCAFT00020009041.1">
    <property type="protein sequence ID" value="ENSCAFP00020007795.1"/>
    <property type="gene ID" value="ENSCAFG00020006308.1"/>
</dbReference>
<evidence type="ECO:0000256" key="7">
    <source>
        <dbReference type="ARBA" id="ARBA00023224"/>
    </source>
</evidence>
<evidence type="ECO:0000256" key="2">
    <source>
        <dbReference type="ARBA" id="ARBA00007431"/>
    </source>
</evidence>
<dbReference type="Pfam" id="PF00631">
    <property type="entry name" value="G-gamma"/>
    <property type="match status" value="1"/>
</dbReference>
<feature type="domain" description="G protein gamma" evidence="12">
    <location>
        <begin position="3"/>
        <end position="68"/>
    </location>
</feature>
<evidence type="ECO:0000256" key="1">
    <source>
        <dbReference type="ARBA" id="ARBA00004342"/>
    </source>
</evidence>
<dbReference type="FunFam" id="4.10.260.10:FF:000001">
    <property type="entry name" value="Guanine nucleotide-binding protein subunit gamma"/>
    <property type="match status" value="1"/>
</dbReference>
<dbReference type="AlphaFoldDB" id="A0A8C0K1S8"/>
<sequence>MNGSSSIATMKKVVQQLRLEAGLNRVKVSQAAADLKQFCLQNAQHDPLLTGVSSSTNPFRPQKSLTFTSRNFHKFLFFNFYLFMIVTERERERQRHRQREKQAPCPGSPTWDSIPGL</sequence>
<comment type="subunit">
    <text evidence="3">G proteins are composed of 3 units, alpha, beta and gamma.</text>
</comment>
<dbReference type="PANTHER" id="PTHR13809">
    <property type="entry name" value="GUANINE NUCLEOTIDE-BINDING PROTEIN GAMMA SUBUNIT"/>
    <property type="match status" value="1"/>
</dbReference>
<dbReference type="GO" id="GO:0007186">
    <property type="term" value="P:G protein-coupled receptor signaling pathway"/>
    <property type="evidence" value="ECO:0007669"/>
    <property type="project" value="InterPro"/>
</dbReference>
<dbReference type="InterPro" id="IPR001770">
    <property type="entry name" value="G-protein_gamma"/>
</dbReference>
<evidence type="ECO:0000256" key="5">
    <source>
        <dbReference type="ARBA" id="ARBA00022481"/>
    </source>
</evidence>
<organism evidence="13 14">
    <name type="scientific">Canis lupus dingo</name>
    <name type="common">dingo</name>
    <dbReference type="NCBI Taxonomy" id="286419"/>
    <lineage>
        <taxon>Eukaryota</taxon>
        <taxon>Metazoa</taxon>
        <taxon>Chordata</taxon>
        <taxon>Craniata</taxon>
        <taxon>Vertebrata</taxon>
        <taxon>Euteleostomi</taxon>
        <taxon>Mammalia</taxon>
        <taxon>Eutheria</taxon>
        <taxon>Laurasiatheria</taxon>
        <taxon>Carnivora</taxon>
        <taxon>Caniformia</taxon>
        <taxon>Canidae</taxon>
        <taxon>Canis</taxon>
    </lineage>
</organism>
<dbReference type="GO" id="GO:0031681">
    <property type="term" value="F:G-protein beta-subunit binding"/>
    <property type="evidence" value="ECO:0007669"/>
    <property type="project" value="InterPro"/>
</dbReference>
<evidence type="ECO:0000259" key="12">
    <source>
        <dbReference type="PROSITE" id="PS50058"/>
    </source>
</evidence>
<name>A0A8C0K1S8_CANLU</name>
<evidence type="ECO:0000313" key="13">
    <source>
        <dbReference type="Ensembl" id="ENSCAFP00020007795.1"/>
    </source>
</evidence>
<evidence type="ECO:0000256" key="8">
    <source>
        <dbReference type="ARBA" id="ARBA00023288"/>
    </source>
</evidence>
<evidence type="ECO:0000256" key="10">
    <source>
        <dbReference type="RuleBase" id="RU004973"/>
    </source>
</evidence>
<keyword evidence="4 10" id="KW-1003">Cell membrane</keyword>
<keyword evidence="9" id="KW-0636">Prenylation</keyword>
<keyword evidence="14" id="KW-1185">Reference proteome</keyword>
<dbReference type="InterPro" id="IPR036284">
    <property type="entry name" value="GGL_sf"/>
</dbReference>
<keyword evidence="6 10" id="KW-0472">Membrane</keyword>
<evidence type="ECO:0000256" key="4">
    <source>
        <dbReference type="ARBA" id="ARBA00022475"/>
    </source>
</evidence>
<evidence type="ECO:0000313" key="14">
    <source>
        <dbReference type="Proteomes" id="UP000694391"/>
    </source>
</evidence>
<reference evidence="13" key="2">
    <citation type="submission" date="2025-09" db="UniProtKB">
        <authorList>
            <consortium name="Ensembl"/>
        </authorList>
    </citation>
    <scope>IDENTIFICATION</scope>
</reference>
<keyword evidence="5" id="KW-0488">Methylation</keyword>
<dbReference type="SMART" id="SM00224">
    <property type="entry name" value="GGL"/>
    <property type="match status" value="1"/>
</dbReference>
<protein>
    <recommendedName>
        <fullName evidence="10">Guanine nucleotide-binding protein subunit gamma</fullName>
    </recommendedName>
</protein>